<evidence type="ECO:0000313" key="3">
    <source>
        <dbReference type="Proteomes" id="UP000193964"/>
    </source>
</evidence>
<gene>
    <name evidence="2" type="ORF">AWC31_14765</name>
</gene>
<comment type="caution">
    <text evidence="2">The sequence shown here is derived from an EMBL/GenBank/DDBJ whole genome shotgun (WGS) entry which is preliminary data.</text>
</comment>
<accession>A0A1X2FJD6</accession>
<sequence>MTAIPARRGSKRKWALAGAAVAVVVAVGAAVALTVTSGDSGDNASADESQPAAPPIPVGALNGLLLAPAEAAKAVGTDKLTGSEDLGDRIYEKAGKGSIVDGDCVSVMPGTEAKYTGSGFTAVRRQYFANRPQIDYLTQVVVAFPSAELAQKFIMSSEEAWRKCSGRTVNVSYTNPDNPPGPPAFEVIGPVSSSDGMITLRRTREGTGEAEGDWACSIASTSRNNIVVEGSVCSRTKDGTVTELVRGMAEKVAARK</sequence>
<evidence type="ECO:0000313" key="2">
    <source>
        <dbReference type="EMBL" id="ORX18555.1"/>
    </source>
</evidence>
<evidence type="ECO:0000259" key="1">
    <source>
        <dbReference type="Pfam" id="PF14032"/>
    </source>
</evidence>
<dbReference type="RefSeq" id="WP_085142781.1">
    <property type="nucleotide sequence ID" value="NZ_JACKUA010000023.1"/>
</dbReference>
<dbReference type="Gene3D" id="3.40.1000.70">
    <property type="entry name" value="PknH-like extracellular domain"/>
    <property type="match status" value="1"/>
</dbReference>
<dbReference type="Pfam" id="PF14032">
    <property type="entry name" value="PknH_C"/>
    <property type="match status" value="1"/>
</dbReference>
<dbReference type="InterPro" id="IPR026954">
    <property type="entry name" value="PknH-like_Extracell"/>
</dbReference>
<dbReference type="EMBL" id="LQQA01000005">
    <property type="protein sequence ID" value="ORX18555.1"/>
    <property type="molecule type" value="Genomic_DNA"/>
</dbReference>
<feature type="domain" description="PknH-like extracellular" evidence="1">
    <location>
        <begin position="57"/>
        <end position="251"/>
    </location>
</feature>
<protein>
    <recommendedName>
        <fullName evidence="1">PknH-like extracellular domain-containing protein</fullName>
    </recommendedName>
</protein>
<dbReference type="AlphaFoldDB" id="A0A1X2FJD6"/>
<dbReference type="Proteomes" id="UP000193964">
    <property type="component" value="Unassembled WGS sequence"/>
</dbReference>
<proteinExistence type="predicted"/>
<reference evidence="2 3" key="1">
    <citation type="submission" date="2016-01" db="EMBL/GenBank/DDBJ databases">
        <title>The new phylogeny of the genus Mycobacterium.</title>
        <authorList>
            <person name="Tarcisio F."/>
            <person name="Conor M."/>
            <person name="Antonella G."/>
            <person name="Elisabetta G."/>
            <person name="Giulia F.S."/>
            <person name="Sara T."/>
            <person name="Anna F."/>
            <person name="Clotilde B."/>
            <person name="Roberto B."/>
            <person name="Veronica D.S."/>
            <person name="Fabio R."/>
            <person name="Monica P."/>
            <person name="Olivier J."/>
            <person name="Enrico T."/>
            <person name="Nicola S."/>
        </authorList>
    </citation>
    <scope>NUCLEOTIDE SEQUENCE [LARGE SCALE GENOMIC DNA]</scope>
    <source>
        <strain evidence="2 3">ATCC 700010</strain>
    </source>
</reference>
<name>A0A1X2FJD6_9MYCO</name>
<dbReference type="InterPro" id="IPR038232">
    <property type="entry name" value="PknH-like_Extracell_sf"/>
</dbReference>
<organism evidence="2 3">
    <name type="scientific">Mycolicibacterium wolinskyi</name>
    <dbReference type="NCBI Taxonomy" id="59750"/>
    <lineage>
        <taxon>Bacteria</taxon>
        <taxon>Bacillati</taxon>
        <taxon>Actinomycetota</taxon>
        <taxon>Actinomycetes</taxon>
        <taxon>Mycobacteriales</taxon>
        <taxon>Mycobacteriaceae</taxon>
        <taxon>Mycolicibacterium</taxon>
    </lineage>
</organism>